<feature type="compositionally biased region" description="Polar residues" evidence="1">
    <location>
        <begin position="12"/>
        <end position="23"/>
    </location>
</feature>
<reference evidence="3" key="1">
    <citation type="journal article" date="2023" name="Commun. Biol.">
        <title>Genome analysis of Parmales, the sister group of diatoms, reveals the evolutionary specialization of diatoms from phago-mixotrophs to photoautotrophs.</title>
        <authorList>
            <person name="Ban H."/>
            <person name="Sato S."/>
            <person name="Yoshikawa S."/>
            <person name="Yamada K."/>
            <person name="Nakamura Y."/>
            <person name="Ichinomiya M."/>
            <person name="Sato N."/>
            <person name="Blanc-Mathieu R."/>
            <person name="Endo H."/>
            <person name="Kuwata A."/>
            <person name="Ogata H."/>
        </authorList>
    </citation>
    <scope>NUCLEOTIDE SEQUENCE [LARGE SCALE GENOMIC DNA]</scope>
    <source>
        <strain evidence="3">NIES 3699</strain>
    </source>
</reference>
<keyword evidence="3" id="KW-1185">Reference proteome</keyword>
<evidence type="ECO:0000313" key="3">
    <source>
        <dbReference type="Proteomes" id="UP001165160"/>
    </source>
</evidence>
<evidence type="ECO:0000256" key="1">
    <source>
        <dbReference type="SAM" id="MobiDB-lite"/>
    </source>
</evidence>
<sequence length="184" mass="19793">MGANCGKEEASNSKGFSSSTAQEVSIKRIASDLGGGEGRGKENEMRGINPALSQPKINRSTSEKTTKALKGKALLAACMMEDGDSDDEKFVDFNDDKANPNVPGLIADSPTATERERRAEKKRNESPNNSGSRRRSKRFEVKDKGGGTGSRRGVGGEEDKAKALKGKALMQACMMEDDDWSDDD</sequence>
<feature type="compositionally biased region" description="Polar residues" evidence="1">
    <location>
        <begin position="51"/>
        <end position="60"/>
    </location>
</feature>
<comment type="caution">
    <text evidence="2">The sequence shown here is derived from an EMBL/GenBank/DDBJ whole genome shotgun (WGS) entry which is preliminary data.</text>
</comment>
<dbReference type="EMBL" id="BRXX01000138">
    <property type="protein sequence ID" value="GMH93326.1"/>
    <property type="molecule type" value="Genomic_DNA"/>
</dbReference>
<gene>
    <name evidence="2" type="ORF">TrVE_jg14315</name>
</gene>
<feature type="region of interest" description="Disordered" evidence="1">
    <location>
        <begin position="85"/>
        <end position="160"/>
    </location>
</feature>
<feature type="compositionally biased region" description="Basic and acidic residues" evidence="1">
    <location>
        <begin position="1"/>
        <end position="11"/>
    </location>
</feature>
<dbReference type="Proteomes" id="UP001165160">
    <property type="component" value="Unassembled WGS sequence"/>
</dbReference>
<organism evidence="2 3">
    <name type="scientific">Triparma verrucosa</name>
    <dbReference type="NCBI Taxonomy" id="1606542"/>
    <lineage>
        <taxon>Eukaryota</taxon>
        <taxon>Sar</taxon>
        <taxon>Stramenopiles</taxon>
        <taxon>Ochrophyta</taxon>
        <taxon>Bolidophyceae</taxon>
        <taxon>Parmales</taxon>
        <taxon>Triparmaceae</taxon>
        <taxon>Triparma</taxon>
    </lineage>
</organism>
<feature type="compositionally biased region" description="Basic and acidic residues" evidence="1">
    <location>
        <begin position="88"/>
        <end position="98"/>
    </location>
</feature>
<name>A0A9W7BLB1_9STRA</name>
<feature type="region of interest" description="Disordered" evidence="1">
    <location>
        <begin position="1"/>
        <end position="68"/>
    </location>
</feature>
<evidence type="ECO:0000313" key="2">
    <source>
        <dbReference type="EMBL" id="GMH93326.1"/>
    </source>
</evidence>
<protein>
    <submittedName>
        <fullName evidence="2">Uncharacterized protein</fullName>
    </submittedName>
</protein>
<accession>A0A9W7BLB1</accession>
<dbReference type="AlphaFoldDB" id="A0A9W7BLB1"/>
<proteinExistence type="predicted"/>
<feature type="compositionally biased region" description="Basic and acidic residues" evidence="1">
    <location>
        <begin position="113"/>
        <end position="125"/>
    </location>
</feature>